<keyword evidence="3 5" id="KW-0067">ATP-binding</keyword>
<dbReference type="InterPro" id="IPR050166">
    <property type="entry name" value="ABC_transporter_ATP-bind"/>
</dbReference>
<dbReference type="PANTHER" id="PTHR42788">
    <property type="entry name" value="TAURINE IMPORT ATP-BINDING PROTEIN-RELATED"/>
    <property type="match status" value="1"/>
</dbReference>
<dbReference type="InterPro" id="IPR017871">
    <property type="entry name" value="ABC_transporter-like_CS"/>
</dbReference>
<dbReference type="Gene3D" id="3.40.50.300">
    <property type="entry name" value="P-loop containing nucleotide triphosphate hydrolases"/>
    <property type="match status" value="1"/>
</dbReference>
<dbReference type="PANTHER" id="PTHR42788:SF13">
    <property type="entry name" value="ALIPHATIC SULFONATES IMPORT ATP-BINDING PROTEIN SSUB"/>
    <property type="match status" value="1"/>
</dbReference>
<accession>A0AAE3K3Z9</accession>
<evidence type="ECO:0000256" key="3">
    <source>
        <dbReference type="ARBA" id="ARBA00022840"/>
    </source>
</evidence>
<dbReference type="PROSITE" id="PS50893">
    <property type="entry name" value="ABC_TRANSPORTER_2"/>
    <property type="match status" value="1"/>
</dbReference>
<name>A0AAE3K3Z9_9EURY</name>
<dbReference type="InterPro" id="IPR027417">
    <property type="entry name" value="P-loop_NTPase"/>
</dbReference>
<evidence type="ECO:0000313" key="6">
    <source>
        <dbReference type="Proteomes" id="UP001202674"/>
    </source>
</evidence>
<dbReference type="SMART" id="SM00382">
    <property type="entry name" value="AAA"/>
    <property type="match status" value="1"/>
</dbReference>
<dbReference type="PROSITE" id="PS00211">
    <property type="entry name" value="ABC_TRANSPORTER_1"/>
    <property type="match status" value="1"/>
</dbReference>
<feature type="domain" description="ABC transporter" evidence="4">
    <location>
        <begin position="14"/>
        <end position="243"/>
    </location>
</feature>
<dbReference type="CDD" id="cd03293">
    <property type="entry name" value="ABC_NrtD_SsuB_transporters"/>
    <property type="match status" value="1"/>
</dbReference>
<evidence type="ECO:0000256" key="1">
    <source>
        <dbReference type="ARBA" id="ARBA00022448"/>
    </source>
</evidence>
<evidence type="ECO:0000259" key="4">
    <source>
        <dbReference type="PROSITE" id="PS50893"/>
    </source>
</evidence>
<organism evidence="5 6">
    <name type="scientific">Natranaeroarchaeum aerophilus</name>
    <dbReference type="NCBI Taxonomy" id="2917711"/>
    <lineage>
        <taxon>Archaea</taxon>
        <taxon>Methanobacteriati</taxon>
        <taxon>Methanobacteriota</taxon>
        <taxon>Stenosarchaea group</taxon>
        <taxon>Halobacteria</taxon>
        <taxon>Halobacteriales</taxon>
        <taxon>Natronoarchaeaceae</taxon>
        <taxon>Natranaeroarchaeum</taxon>
    </lineage>
</organism>
<keyword evidence="2" id="KW-0547">Nucleotide-binding</keyword>
<dbReference type="GO" id="GO:0016887">
    <property type="term" value="F:ATP hydrolysis activity"/>
    <property type="evidence" value="ECO:0007669"/>
    <property type="project" value="InterPro"/>
</dbReference>
<reference evidence="5 6" key="1">
    <citation type="journal article" date="2022" name="Syst. Appl. Microbiol.">
        <title>Natronocalculus amylovorans gen. nov., sp. nov., and Natranaeroarchaeum aerophilus sp. nov., dominant culturable amylolytic natronoarchaea from hypersaline soda lakes in southwestern Siberia.</title>
        <authorList>
            <person name="Sorokin D.Y."/>
            <person name="Elcheninov A.G."/>
            <person name="Khizhniak T.V."/>
            <person name="Koenen M."/>
            <person name="Bale N.J."/>
            <person name="Damste J.S.S."/>
            <person name="Kublanov I.V."/>
        </authorList>
    </citation>
    <scope>NUCLEOTIDE SEQUENCE [LARGE SCALE GENOMIC DNA]</scope>
    <source>
        <strain evidence="5 6">AArc-St1-1</strain>
    </source>
</reference>
<dbReference type="Proteomes" id="UP001202674">
    <property type="component" value="Unassembled WGS sequence"/>
</dbReference>
<dbReference type="EMBL" id="JAKRVY010000001">
    <property type="protein sequence ID" value="MCL9812726.1"/>
    <property type="molecule type" value="Genomic_DNA"/>
</dbReference>
<keyword evidence="6" id="KW-1185">Reference proteome</keyword>
<protein>
    <submittedName>
        <fullName evidence="5">ABC transporter ATP-binding protein</fullName>
    </submittedName>
</protein>
<gene>
    <name evidence="5" type="ORF">AArcSt11_03550</name>
</gene>
<dbReference type="RefSeq" id="WP_250594676.1">
    <property type="nucleotide sequence ID" value="NZ_JAKRVY010000001.1"/>
</dbReference>
<evidence type="ECO:0000256" key="2">
    <source>
        <dbReference type="ARBA" id="ARBA00022741"/>
    </source>
</evidence>
<keyword evidence="1" id="KW-0813">Transport</keyword>
<dbReference type="Pfam" id="PF00005">
    <property type="entry name" value="ABC_tran"/>
    <property type="match status" value="1"/>
</dbReference>
<comment type="caution">
    <text evidence="5">The sequence shown here is derived from an EMBL/GenBank/DDBJ whole genome shotgun (WGS) entry which is preliminary data.</text>
</comment>
<dbReference type="InterPro" id="IPR003439">
    <property type="entry name" value="ABC_transporter-like_ATP-bd"/>
</dbReference>
<proteinExistence type="predicted"/>
<dbReference type="AlphaFoldDB" id="A0AAE3K3Z9"/>
<dbReference type="InterPro" id="IPR003593">
    <property type="entry name" value="AAA+_ATPase"/>
</dbReference>
<sequence>MMPDPTADRTEPRISVSDVSKTYRSRSGAVRALSDVQLRVEDREFFCIVGPSGCGKSTLLRLLGGLLDSDEGTIEIRTGDADRPTTNMVFQEYGIFPWKSVIDNVAFGLKMQGVPREERYETARRYIGKVDLDGFEESYPHQLSGGMKQRVGIARAFANDPEVFLMDEPFGALDAQTKGFLVEELLELWNESTKTVVYVTHDIEEAIRLGDRIGVMSARPGRIKEVIDVDLERPRGRTEIPLERLDRLEERIWSSLSGEVERSMHGRS</sequence>
<dbReference type="SUPFAM" id="SSF52540">
    <property type="entry name" value="P-loop containing nucleoside triphosphate hydrolases"/>
    <property type="match status" value="1"/>
</dbReference>
<dbReference type="GO" id="GO:0005524">
    <property type="term" value="F:ATP binding"/>
    <property type="evidence" value="ECO:0007669"/>
    <property type="project" value="UniProtKB-KW"/>
</dbReference>
<evidence type="ECO:0000313" key="5">
    <source>
        <dbReference type="EMBL" id="MCL9812726.1"/>
    </source>
</evidence>